<dbReference type="InterPro" id="IPR000644">
    <property type="entry name" value="CBS_dom"/>
</dbReference>
<dbReference type="SUPFAM" id="SSF55021">
    <property type="entry name" value="ACT-like"/>
    <property type="match status" value="1"/>
</dbReference>
<feature type="domain" description="CBS" evidence="3">
    <location>
        <begin position="7"/>
        <end position="62"/>
    </location>
</feature>
<evidence type="ECO:0000256" key="2">
    <source>
        <dbReference type="PROSITE-ProRule" id="PRU00703"/>
    </source>
</evidence>
<dbReference type="PANTHER" id="PTHR43080">
    <property type="entry name" value="CBS DOMAIN-CONTAINING PROTEIN CBSX3, MITOCHONDRIAL"/>
    <property type="match status" value="1"/>
</dbReference>
<gene>
    <name evidence="4" type="ORF">HNQ61_004305</name>
</gene>
<dbReference type="Pfam" id="PF00571">
    <property type="entry name" value="CBS"/>
    <property type="match status" value="2"/>
</dbReference>
<evidence type="ECO:0000256" key="1">
    <source>
        <dbReference type="ARBA" id="ARBA00023122"/>
    </source>
</evidence>
<keyword evidence="1 2" id="KW-0129">CBS domain</keyword>
<organism evidence="4 5">
    <name type="scientific">Longimicrobium terrae</name>
    <dbReference type="NCBI Taxonomy" id="1639882"/>
    <lineage>
        <taxon>Bacteria</taxon>
        <taxon>Pseudomonadati</taxon>
        <taxon>Gemmatimonadota</taxon>
        <taxon>Longimicrobiia</taxon>
        <taxon>Longimicrobiales</taxon>
        <taxon>Longimicrobiaceae</taxon>
        <taxon>Longimicrobium</taxon>
    </lineage>
</organism>
<dbReference type="PROSITE" id="PS51371">
    <property type="entry name" value="CBS"/>
    <property type="match status" value="2"/>
</dbReference>
<dbReference type="InterPro" id="IPR051257">
    <property type="entry name" value="Diverse_CBS-Domain"/>
</dbReference>
<dbReference type="RefSeq" id="WP_221239709.1">
    <property type="nucleotide sequence ID" value="NZ_JACHIA010000016.1"/>
</dbReference>
<dbReference type="AlphaFoldDB" id="A0A841H3W2"/>
<feature type="domain" description="CBS" evidence="3">
    <location>
        <begin position="80"/>
        <end position="137"/>
    </location>
</feature>
<dbReference type="InterPro" id="IPR046342">
    <property type="entry name" value="CBS_dom_sf"/>
</dbReference>
<dbReference type="SMART" id="SM00116">
    <property type="entry name" value="CBS"/>
    <property type="match status" value="2"/>
</dbReference>
<reference evidence="4 5" key="1">
    <citation type="submission" date="2020-08" db="EMBL/GenBank/DDBJ databases">
        <title>Genomic Encyclopedia of Type Strains, Phase IV (KMG-IV): sequencing the most valuable type-strain genomes for metagenomic binning, comparative biology and taxonomic classification.</title>
        <authorList>
            <person name="Goeker M."/>
        </authorList>
    </citation>
    <scope>NUCLEOTIDE SEQUENCE [LARGE SCALE GENOMIC DNA]</scope>
    <source>
        <strain evidence="4 5">DSM 29007</strain>
    </source>
</reference>
<evidence type="ECO:0000313" key="5">
    <source>
        <dbReference type="Proteomes" id="UP000582837"/>
    </source>
</evidence>
<evidence type="ECO:0000313" key="4">
    <source>
        <dbReference type="EMBL" id="MBB6072642.1"/>
    </source>
</evidence>
<dbReference type="EMBL" id="JACHIA010000016">
    <property type="protein sequence ID" value="MBB6072642.1"/>
    <property type="molecule type" value="Genomic_DNA"/>
</dbReference>
<dbReference type="InterPro" id="IPR045865">
    <property type="entry name" value="ACT-like_dom_sf"/>
</dbReference>
<evidence type="ECO:0000259" key="3">
    <source>
        <dbReference type="PROSITE" id="PS51371"/>
    </source>
</evidence>
<dbReference type="PANTHER" id="PTHR43080:SF2">
    <property type="entry name" value="CBS DOMAIN-CONTAINING PROTEIN"/>
    <property type="match status" value="1"/>
</dbReference>
<comment type="caution">
    <text evidence="4">The sequence shown here is derived from an EMBL/GenBank/DDBJ whole genome shotgun (WGS) entry which is preliminary data.</text>
</comment>
<protein>
    <submittedName>
        <fullName evidence="4">Acetoin utilization protein AcuB</fullName>
    </submittedName>
</protein>
<name>A0A841H3W2_9BACT</name>
<accession>A0A841H3W2</accession>
<dbReference type="SUPFAM" id="SSF54631">
    <property type="entry name" value="CBS-domain pair"/>
    <property type="match status" value="1"/>
</dbReference>
<keyword evidence="5" id="KW-1185">Reference proteome</keyword>
<proteinExistence type="predicted"/>
<dbReference type="Proteomes" id="UP000582837">
    <property type="component" value="Unassembled WGS sequence"/>
</dbReference>
<dbReference type="Gene3D" id="3.10.580.10">
    <property type="entry name" value="CBS-domain"/>
    <property type="match status" value="1"/>
</dbReference>
<sequence length="223" mass="23627">MLVSQRMTRDPVAVSPDQSLADALRLTREHRVRHLPVVENGEVVGIVSDRDIRLAMPSPLTEPDPGVADFLAATPIHTVMSRSVITVGPYDAVEDAAQLMDRHHIGALPVVDAHGGLLGILSETDVLHAFVDLLGPAGSSSRLEIALNDRAGQLARAMRIIGEERGVNVCSLMVPPGGSGSQRVAIVHIGTIDPREVIASLEAAGFQVGWPSLERDLRGGGLS</sequence>
<dbReference type="CDD" id="cd04584">
    <property type="entry name" value="CBS_pair_AcuB_like"/>
    <property type="match status" value="1"/>
</dbReference>